<reference evidence="1" key="1">
    <citation type="submission" date="2022-01" db="EMBL/GenBank/DDBJ databases">
        <authorList>
            <person name="Braso-Vives M."/>
        </authorList>
    </citation>
    <scope>NUCLEOTIDE SEQUENCE</scope>
</reference>
<sequence>MLRRASRLGLHPLALFGKDLELFLEAIQVAQMDENNLNHPEAAGNGEPDSWGWLTGFIIPTVVPPLLEQQILGEAENNTHARGLGVPAGLRKIFKYDNYCGPRPEDHGYLMWEYWRDWKSVVDKEGEKLSSERFAKD</sequence>
<accession>A0A8J9YZY3</accession>
<organism evidence="1 2">
    <name type="scientific">Branchiostoma lanceolatum</name>
    <name type="common">Common lancelet</name>
    <name type="synonym">Amphioxus lanceolatum</name>
    <dbReference type="NCBI Taxonomy" id="7740"/>
    <lineage>
        <taxon>Eukaryota</taxon>
        <taxon>Metazoa</taxon>
        <taxon>Chordata</taxon>
        <taxon>Cephalochordata</taxon>
        <taxon>Leptocardii</taxon>
        <taxon>Amphioxiformes</taxon>
        <taxon>Branchiostomatidae</taxon>
        <taxon>Branchiostoma</taxon>
    </lineage>
</organism>
<proteinExistence type="predicted"/>
<dbReference type="AlphaFoldDB" id="A0A8J9YZY3"/>
<dbReference type="Proteomes" id="UP000838412">
    <property type="component" value="Chromosome 14"/>
</dbReference>
<dbReference type="PANTHER" id="PTHR31958:SF2">
    <property type="entry name" value="COILED-COIL DOMAIN-CONTAINING PROTEIN 127"/>
    <property type="match status" value="1"/>
</dbReference>
<dbReference type="EMBL" id="OV696699">
    <property type="protein sequence ID" value="CAH1244664.1"/>
    <property type="molecule type" value="Genomic_DNA"/>
</dbReference>
<name>A0A8J9YZY3_BRALA</name>
<gene>
    <name evidence="1" type="primary">Hypp7354</name>
    <name evidence="1" type="ORF">BLAG_LOCUS7248</name>
</gene>
<keyword evidence="2" id="KW-1185">Reference proteome</keyword>
<dbReference type="InterPro" id="IPR034607">
    <property type="entry name" value="CCDC127"/>
</dbReference>
<evidence type="ECO:0000313" key="2">
    <source>
        <dbReference type="Proteomes" id="UP000838412"/>
    </source>
</evidence>
<protein>
    <submittedName>
        <fullName evidence="1">Hypp7354 protein</fullName>
    </submittedName>
</protein>
<dbReference type="PANTHER" id="PTHR31958">
    <property type="entry name" value="COILED-COIL DOMAIN-CONTAINING PROTEIN 127"/>
    <property type="match status" value="1"/>
</dbReference>
<evidence type="ECO:0000313" key="1">
    <source>
        <dbReference type="EMBL" id="CAH1244664.1"/>
    </source>
</evidence>